<sequence length="242" mass="26844">MAEDTPLSVVFQLATETAQYLRMFLPPPLRGPRVGIICGSGLGGLADTIHPEPKYEVAYADVPHFPKSTSMSIGIVICFATISGFLLRRKLKELSLITLLCHTLVEGHAGKLVYGLLGEKRTPVVLMVGRVQLVLNFETHLLRVTGTEYTNSLRSFYEGHTIEKITFPVRVLKLLGIESLIVGIHPLRGPNADEFGVRFPSLSDAYDLELRRIVHRAWKMLQLGRNGRRIHEGVYAFVGGPS</sequence>
<dbReference type="GO" id="GO:0005737">
    <property type="term" value="C:cytoplasm"/>
    <property type="evidence" value="ECO:0007669"/>
    <property type="project" value="TreeGrafter"/>
</dbReference>
<keyword evidence="3" id="KW-1133">Transmembrane helix</keyword>
<accession>A0A9P8LI78</accession>
<proteinExistence type="predicted"/>
<dbReference type="EMBL" id="JAGHQM010000060">
    <property type="protein sequence ID" value="KAH0565797.1"/>
    <property type="molecule type" value="Genomic_DNA"/>
</dbReference>
<dbReference type="GO" id="GO:0009116">
    <property type="term" value="P:nucleoside metabolic process"/>
    <property type="evidence" value="ECO:0007669"/>
    <property type="project" value="InterPro"/>
</dbReference>
<dbReference type="CDD" id="cd09009">
    <property type="entry name" value="PNP-EcPNPII_like"/>
    <property type="match status" value="1"/>
</dbReference>
<dbReference type="Gene3D" id="3.40.50.1580">
    <property type="entry name" value="Nucleoside phosphorylase domain"/>
    <property type="match status" value="2"/>
</dbReference>
<evidence type="ECO:0000313" key="4">
    <source>
        <dbReference type="EMBL" id="KAH0565797.1"/>
    </source>
</evidence>
<comment type="caution">
    <text evidence="4">The sequence shown here is derived from an EMBL/GenBank/DDBJ whole genome shotgun (WGS) entry which is preliminary data.</text>
</comment>
<keyword evidence="3" id="KW-0472">Membrane</keyword>
<evidence type="ECO:0008006" key="6">
    <source>
        <dbReference type="Google" id="ProtNLM"/>
    </source>
</evidence>
<keyword evidence="3" id="KW-0812">Transmembrane</keyword>
<dbReference type="AlphaFoldDB" id="A0A9P8LI78"/>
<evidence type="ECO:0000313" key="5">
    <source>
        <dbReference type="Proteomes" id="UP000750711"/>
    </source>
</evidence>
<dbReference type="InterPro" id="IPR035994">
    <property type="entry name" value="Nucleoside_phosphorylase_sf"/>
</dbReference>
<evidence type="ECO:0000256" key="1">
    <source>
        <dbReference type="ARBA" id="ARBA00022676"/>
    </source>
</evidence>
<keyword evidence="2" id="KW-0808">Transferase</keyword>
<organism evidence="4 5">
    <name type="scientific">Trichoglossum hirsutum</name>
    <dbReference type="NCBI Taxonomy" id="265104"/>
    <lineage>
        <taxon>Eukaryota</taxon>
        <taxon>Fungi</taxon>
        <taxon>Dikarya</taxon>
        <taxon>Ascomycota</taxon>
        <taxon>Pezizomycotina</taxon>
        <taxon>Geoglossomycetes</taxon>
        <taxon>Geoglossales</taxon>
        <taxon>Geoglossaceae</taxon>
        <taxon>Trichoglossum</taxon>
    </lineage>
</organism>
<gene>
    <name evidence="4" type="ORF">GP486_000816</name>
</gene>
<dbReference type="GO" id="GO:0004731">
    <property type="term" value="F:purine-nucleoside phosphorylase activity"/>
    <property type="evidence" value="ECO:0007669"/>
    <property type="project" value="InterPro"/>
</dbReference>
<dbReference type="PANTHER" id="PTHR11904">
    <property type="entry name" value="METHYLTHIOADENOSINE/PURINE NUCLEOSIDE PHOSPHORYLASE"/>
    <property type="match status" value="1"/>
</dbReference>
<name>A0A9P8LI78_9PEZI</name>
<protein>
    <recommendedName>
        <fullName evidence="6">Nucleoside phosphorylase domain-containing protein</fullName>
    </recommendedName>
</protein>
<dbReference type="Proteomes" id="UP000750711">
    <property type="component" value="Unassembled WGS sequence"/>
</dbReference>
<keyword evidence="5" id="KW-1185">Reference proteome</keyword>
<feature type="transmembrane region" description="Helical" evidence="3">
    <location>
        <begin position="69"/>
        <end position="87"/>
    </location>
</feature>
<dbReference type="InterPro" id="IPR011268">
    <property type="entry name" value="Purine_phosphorylase"/>
</dbReference>
<keyword evidence="1" id="KW-0328">Glycosyltransferase</keyword>
<dbReference type="PANTHER" id="PTHR11904:SF9">
    <property type="entry name" value="PURINE NUCLEOSIDE PHOSPHORYLASE-RELATED"/>
    <property type="match status" value="1"/>
</dbReference>
<evidence type="ECO:0000256" key="2">
    <source>
        <dbReference type="ARBA" id="ARBA00022679"/>
    </source>
</evidence>
<dbReference type="SUPFAM" id="SSF53167">
    <property type="entry name" value="Purine and uridine phosphorylases"/>
    <property type="match status" value="1"/>
</dbReference>
<evidence type="ECO:0000256" key="3">
    <source>
        <dbReference type="SAM" id="Phobius"/>
    </source>
</evidence>
<reference evidence="4" key="1">
    <citation type="submission" date="2021-03" db="EMBL/GenBank/DDBJ databases">
        <title>Comparative genomics and phylogenomic investigation of the class Geoglossomycetes provide insights into ecological specialization and systematics.</title>
        <authorList>
            <person name="Melie T."/>
            <person name="Pirro S."/>
            <person name="Miller A.N."/>
            <person name="Quandt A."/>
        </authorList>
    </citation>
    <scope>NUCLEOTIDE SEQUENCE</scope>
    <source>
        <strain evidence="4">CAQ_001_2017</strain>
    </source>
</reference>